<dbReference type="Pfam" id="PF11795">
    <property type="entry name" value="DUF3322"/>
    <property type="match status" value="1"/>
</dbReference>
<organism evidence="3 4">
    <name type="scientific">Chitinophaga jiangningensis</name>
    <dbReference type="NCBI Taxonomy" id="1419482"/>
    <lineage>
        <taxon>Bacteria</taxon>
        <taxon>Pseudomonadati</taxon>
        <taxon>Bacteroidota</taxon>
        <taxon>Chitinophagia</taxon>
        <taxon>Chitinophagales</taxon>
        <taxon>Chitinophagaceae</taxon>
        <taxon>Chitinophaga</taxon>
    </lineage>
</organism>
<evidence type="ECO:0000313" key="3">
    <source>
        <dbReference type="EMBL" id="SHL15724.1"/>
    </source>
</evidence>
<evidence type="ECO:0008006" key="5">
    <source>
        <dbReference type="Google" id="ProtNLM"/>
    </source>
</evidence>
<reference evidence="3 4" key="1">
    <citation type="submission" date="2016-11" db="EMBL/GenBank/DDBJ databases">
        <authorList>
            <person name="Jaros S."/>
            <person name="Januszkiewicz K."/>
            <person name="Wedrychowicz H."/>
        </authorList>
    </citation>
    <scope>NUCLEOTIDE SEQUENCE [LARGE SCALE GENOMIC DNA]</scope>
    <source>
        <strain evidence="3 4">DSM 27406</strain>
    </source>
</reference>
<dbReference type="EMBL" id="FRBL01000002">
    <property type="protein sequence ID" value="SHL15724.1"/>
    <property type="molecule type" value="Genomic_DNA"/>
</dbReference>
<dbReference type="OrthoDB" id="322908at2"/>
<dbReference type="InterPro" id="IPR024534">
    <property type="entry name" value="JetD_C"/>
</dbReference>
<evidence type="ECO:0000313" key="4">
    <source>
        <dbReference type="Proteomes" id="UP000184420"/>
    </source>
</evidence>
<feature type="domain" description="Wadjet protein JetD C-terminal" evidence="1">
    <location>
        <begin position="210"/>
        <end position="379"/>
    </location>
</feature>
<dbReference type="Proteomes" id="UP000184420">
    <property type="component" value="Unassembled WGS sequence"/>
</dbReference>
<gene>
    <name evidence="3" type="ORF">SAMN05444266_102245</name>
</gene>
<evidence type="ECO:0000259" key="2">
    <source>
        <dbReference type="Pfam" id="PF11795"/>
    </source>
</evidence>
<dbReference type="Pfam" id="PF09983">
    <property type="entry name" value="JetD_C"/>
    <property type="match status" value="1"/>
</dbReference>
<dbReference type="AlphaFoldDB" id="A0A1M6YBP1"/>
<protein>
    <recommendedName>
        <fullName evidence="5">Wadjet protein JetD C-terminal domain-containing protein</fullName>
    </recommendedName>
</protein>
<name>A0A1M6YBP1_9BACT</name>
<evidence type="ECO:0000259" key="1">
    <source>
        <dbReference type="Pfam" id="PF09983"/>
    </source>
</evidence>
<accession>A0A1M6YBP1</accession>
<keyword evidence="4" id="KW-1185">Reference proteome</keyword>
<dbReference type="InterPro" id="IPR024537">
    <property type="entry name" value="DUF3322"/>
</dbReference>
<proteinExistence type="predicted"/>
<dbReference type="STRING" id="1419482.SAMN05444266_102245"/>
<sequence>MISPEKVKDQALKWWVPLLKSHLSGDSFFPQHITKIGKVNPDAIIAEHQTVREEMELLFKHSKKYKVLGYTVVTYDRNYRRAGTLTMPDYVSFETLEDYLAFTGKQAEWECFVCNCAIIKEEVPELEQWMYENPLSITKSAVNWTEILIVCKYFLENPRPNLYIRQLPIKVHTKFIEQHATLITSLLNFLIPQHIRDHQQKNFSSRFFMREDEPLVRMRLLGNESDNPGIFRDLSIPLSSFQATVFRARNIIMTENKMNFLTLPALPDTMAVWVGGGFNISTVKSVPWMQGLRILYWGDIDEHGFQILHQLRSYHSNVQSVMMDKATYEAFAHYIVEGKRNPAVKLQGLTAEEGLLYSELKADPLKNRLEQEKILQSYVDEYLFRLLNVEESK</sequence>
<feature type="domain" description="DUF3322" evidence="2">
    <location>
        <begin position="4"/>
        <end position="187"/>
    </location>
</feature>
<dbReference type="RefSeq" id="WP_073078928.1">
    <property type="nucleotide sequence ID" value="NZ_FRBL01000002.1"/>
</dbReference>